<evidence type="ECO:0000313" key="6">
    <source>
        <dbReference type="Proteomes" id="UP001217089"/>
    </source>
</evidence>
<reference evidence="5 6" key="1">
    <citation type="submission" date="2022-12" db="EMBL/GenBank/DDBJ databases">
        <title>Chromosome-level genome of Tegillarca granosa.</title>
        <authorList>
            <person name="Kim J."/>
        </authorList>
    </citation>
    <scope>NUCLEOTIDE SEQUENCE [LARGE SCALE GENOMIC DNA]</scope>
    <source>
        <strain evidence="5">Teg-2019</strain>
        <tissue evidence="5">Adductor muscle</tissue>
    </source>
</reference>
<evidence type="ECO:0000256" key="1">
    <source>
        <dbReference type="ARBA" id="ARBA00022723"/>
    </source>
</evidence>
<dbReference type="Proteomes" id="UP001217089">
    <property type="component" value="Unassembled WGS sequence"/>
</dbReference>
<dbReference type="InterPro" id="IPR018247">
    <property type="entry name" value="EF_Hand_1_Ca_BS"/>
</dbReference>
<gene>
    <name evidence="5" type="ORF">KUTeg_016121</name>
</gene>
<feature type="domain" description="EF-hand" evidence="4">
    <location>
        <begin position="42"/>
        <end position="77"/>
    </location>
</feature>
<dbReference type="Pfam" id="PF13499">
    <property type="entry name" value="EF-hand_7"/>
    <property type="match status" value="2"/>
</dbReference>
<dbReference type="PANTHER" id="PTHR34524:SF6">
    <property type="entry name" value="CALCYPHOSINE LIKE"/>
    <property type="match status" value="1"/>
</dbReference>
<dbReference type="Gene3D" id="1.10.238.10">
    <property type="entry name" value="EF-hand"/>
    <property type="match status" value="2"/>
</dbReference>
<sequence>MASTVRSNNELRMKAQQKLREEGSNMTSLERLRMQCLARGSGGITSLGRQFRIMDDDGNRSLSIKEFKKGLHDFGVDIDGGQAEELFNELDKDGSGSLDFDEFLIALRGPMKASRKNLVKMAFKKLDKTGDGIITVDDLRGVYNCRNHPKYLSGEKTEDQILNDFLVTFDTPNEADQKVTEDEFMNYYAGVSASIDNDAYFDLMMRNAWKI</sequence>
<proteinExistence type="predicted"/>
<dbReference type="PROSITE" id="PS00018">
    <property type="entry name" value="EF_HAND_1"/>
    <property type="match status" value="2"/>
</dbReference>
<organism evidence="5 6">
    <name type="scientific">Tegillarca granosa</name>
    <name type="common">Malaysian cockle</name>
    <name type="synonym">Anadara granosa</name>
    <dbReference type="NCBI Taxonomy" id="220873"/>
    <lineage>
        <taxon>Eukaryota</taxon>
        <taxon>Metazoa</taxon>
        <taxon>Spiralia</taxon>
        <taxon>Lophotrochozoa</taxon>
        <taxon>Mollusca</taxon>
        <taxon>Bivalvia</taxon>
        <taxon>Autobranchia</taxon>
        <taxon>Pteriomorphia</taxon>
        <taxon>Arcoida</taxon>
        <taxon>Arcoidea</taxon>
        <taxon>Arcidae</taxon>
        <taxon>Tegillarca</taxon>
    </lineage>
</organism>
<dbReference type="PROSITE" id="PS50222">
    <property type="entry name" value="EF_HAND_2"/>
    <property type="match status" value="3"/>
</dbReference>
<keyword evidence="3" id="KW-0106">Calcium</keyword>
<name>A0ABQ9ENT4_TEGGR</name>
<dbReference type="SUPFAM" id="SSF47473">
    <property type="entry name" value="EF-hand"/>
    <property type="match status" value="1"/>
</dbReference>
<comment type="caution">
    <text evidence="5">The sequence shown here is derived from an EMBL/GenBank/DDBJ whole genome shotgun (WGS) entry which is preliminary data.</text>
</comment>
<keyword evidence="1" id="KW-0479">Metal-binding</keyword>
<protein>
    <recommendedName>
        <fullName evidence="4">EF-hand domain-containing protein</fullName>
    </recommendedName>
</protein>
<dbReference type="CDD" id="cd00051">
    <property type="entry name" value="EFh"/>
    <property type="match status" value="2"/>
</dbReference>
<evidence type="ECO:0000259" key="4">
    <source>
        <dbReference type="PROSITE" id="PS50222"/>
    </source>
</evidence>
<evidence type="ECO:0000256" key="2">
    <source>
        <dbReference type="ARBA" id="ARBA00022737"/>
    </source>
</evidence>
<keyword evidence="2" id="KW-0677">Repeat</keyword>
<evidence type="ECO:0000313" key="5">
    <source>
        <dbReference type="EMBL" id="KAJ8305576.1"/>
    </source>
</evidence>
<dbReference type="InterPro" id="IPR051581">
    <property type="entry name" value="Ca-bind"/>
</dbReference>
<accession>A0ABQ9ENT4</accession>
<evidence type="ECO:0000256" key="3">
    <source>
        <dbReference type="ARBA" id="ARBA00022837"/>
    </source>
</evidence>
<keyword evidence="6" id="KW-1185">Reference proteome</keyword>
<dbReference type="InterPro" id="IPR011992">
    <property type="entry name" value="EF-hand-dom_pair"/>
</dbReference>
<dbReference type="EMBL" id="JARBDR010000813">
    <property type="protein sequence ID" value="KAJ8305576.1"/>
    <property type="molecule type" value="Genomic_DNA"/>
</dbReference>
<feature type="domain" description="EF-hand" evidence="4">
    <location>
        <begin position="114"/>
        <end position="149"/>
    </location>
</feature>
<dbReference type="InterPro" id="IPR002048">
    <property type="entry name" value="EF_hand_dom"/>
</dbReference>
<dbReference type="PANTHER" id="PTHR34524">
    <property type="entry name" value="CALCYPHOSIN"/>
    <property type="match status" value="1"/>
</dbReference>
<dbReference type="SMART" id="SM00054">
    <property type="entry name" value="EFh"/>
    <property type="match status" value="3"/>
</dbReference>
<feature type="domain" description="EF-hand" evidence="4">
    <location>
        <begin position="78"/>
        <end position="113"/>
    </location>
</feature>